<gene>
    <name evidence="1" type="ORF">PCON_09789</name>
</gene>
<evidence type="ECO:0000313" key="2">
    <source>
        <dbReference type="Proteomes" id="UP000018144"/>
    </source>
</evidence>
<sequence>MNMPNANLSCHPQVFAWSLTQQRSSLSLYNFILRSLVGS</sequence>
<keyword evidence="2" id="KW-1185">Reference proteome</keyword>
<reference evidence="1 2" key="1">
    <citation type="journal article" date="2013" name="PLoS Genet.">
        <title>The genome and development-dependent transcriptomes of Pyronema confluens: a window into fungal evolution.</title>
        <authorList>
            <person name="Traeger S."/>
            <person name="Altegoer F."/>
            <person name="Freitag M."/>
            <person name="Gabaldon T."/>
            <person name="Kempken F."/>
            <person name="Kumar A."/>
            <person name="Marcet-Houben M."/>
            <person name="Poggeler S."/>
            <person name="Stajich J.E."/>
            <person name="Nowrousian M."/>
        </authorList>
    </citation>
    <scope>NUCLEOTIDE SEQUENCE [LARGE SCALE GENOMIC DNA]</scope>
    <source>
        <strain evidence="2">CBS 100304</strain>
        <tissue evidence="1">Vegetative mycelium</tissue>
    </source>
</reference>
<accession>U4L9F1</accession>
<dbReference type="Proteomes" id="UP000018144">
    <property type="component" value="Unassembled WGS sequence"/>
</dbReference>
<name>U4L9F1_PYROM</name>
<evidence type="ECO:0000313" key="1">
    <source>
        <dbReference type="EMBL" id="CCX10196.1"/>
    </source>
</evidence>
<protein>
    <submittedName>
        <fullName evidence="1">Uncharacterized protein</fullName>
    </submittedName>
</protein>
<dbReference type="EMBL" id="HF935519">
    <property type="protein sequence ID" value="CCX10196.1"/>
    <property type="molecule type" value="Genomic_DNA"/>
</dbReference>
<proteinExistence type="predicted"/>
<organism evidence="1 2">
    <name type="scientific">Pyronema omphalodes (strain CBS 100304)</name>
    <name type="common">Pyronema confluens</name>
    <dbReference type="NCBI Taxonomy" id="1076935"/>
    <lineage>
        <taxon>Eukaryota</taxon>
        <taxon>Fungi</taxon>
        <taxon>Dikarya</taxon>
        <taxon>Ascomycota</taxon>
        <taxon>Pezizomycotina</taxon>
        <taxon>Pezizomycetes</taxon>
        <taxon>Pezizales</taxon>
        <taxon>Pyronemataceae</taxon>
        <taxon>Pyronema</taxon>
    </lineage>
</organism>
<dbReference type="AlphaFoldDB" id="U4L9F1"/>